<protein>
    <submittedName>
        <fullName evidence="2">Uncharacterized protein</fullName>
    </submittedName>
</protein>
<feature type="compositionally biased region" description="Basic and acidic residues" evidence="1">
    <location>
        <begin position="37"/>
        <end position="71"/>
    </location>
</feature>
<accession>A0A8T2MSR8</accession>
<evidence type="ECO:0000313" key="2">
    <source>
        <dbReference type="EMBL" id="KAG9330240.1"/>
    </source>
</evidence>
<keyword evidence="3" id="KW-1185">Reference proteome</keyword>
<organism evidence="2 3">
    <name type="scientific">Albula glossodonta</name>
    <name type="common">roundjaw bonefish</name>
    <dbReference type="NCBI Taxonomy" id="121402"/>
    <lineage>
        <taxon>Eukaryota</taxon>
        <taxon>Metazoa</taxon>
        <taxon>Chordata</taxon>
        <taxon>Craniata</taxon>
        <taxon>Vertebrata</taxon>
        <taxon>Euteleostomi</taxon>
        <taxon>Actinopterygii</taxon>
        <taxon>Neopterygii</taxon>
        <taxon>Teleostei</taxon>
        <taxon>Albuliformes</taxon>
        <taxon>Albulidae</taxon>
        <taxon>Albula</taxon>
    </lineage>
</organism>
<dbReference type="Proteomes" id="UP000824540">
    <property type="component" value="Unassembled WGS sequence"/>
</dbReference>
<evidence type="ECO:0000313" key="3">
    <source>
        <dbReference type="Proteomes" id="UP000824540"/>
    </source>
</evidence>
<sequence length="89" mass="10267">MNTRPERQAGSEVPIFQLHEERGLSPLISNPWPRHRPPGERTNREPRGREREREELMEKERGMERGKKETQRLCGAGGSSLRHGDGIDL</sequence>
<dbReference type="EMBL" id="JAFBMS010000682">
    <property type="protein sequence ID" value="KAG9330240.1"/>
    <property type="molecule type" value="Genomic_DNA"/>
</dbReference>
<feature type="region of interest" description="Disordered" evidence="1">
    <location>
        <begin position="1"/>
        <end position="89"/>
    </location>
</feature>
<gene>
    <name evidence="2" type="ORF">JZ751_026002</name>
</gene>
<name>A0A8T2MSR8_9TELE</name>
<dbReference type="AlphaFoldDB" id="A0A8T2MSR8"/>
<proteinExistence type="predicted"/>
<reference evidence="2" key="1">
    <citation type="thesis" date="2021" institute="BYU ScholarsArchive" country="Provo, UT, USA">
        <title>Applications of and Algorithms for Genome Assembly and Genomic Analyses with an Emphasis on Marine Teleosts.</title>
        <authorList>
            <person name="Pickett B.D."/>
        </authorList>
    </citation>
    <scope>NUCLEOTIDE SEQUENCE</scope>
    <source>
        <strain evidence="2">HI-2016</strain>
    </source>
</reference>
<evidence type="ECO:0000256" key="1">
    <source>
        <dbReference type="SAM" id="MobiDB-lite"/>
    </source>
</evidence>
<comment type="caution">
    <text evidence="2">The sequence shown here is derived from an EMBL/GenBank/DDBJ whole genome shotgun (WGS) entry which is preliminary data.</text>
</comment>